<reference evidence="1 2" key="1">
    <citation type="submission" date="2015-09" db="EMBL/GenBank/DDBJ databases">
        <authorList>
            <consortium name="Swine Surveillance"/>
        </authorList>
    </citation>
    <scope>NUCLEOTIDE SEQUENCE [LARGE SCALE GENOMIC DNA]</scope>
    <source>
        <strain evidence="1 2">CECT 7688</strain>
    </source>
</reference>
<dbReference type="EMBL" id="CYPW01000001">
    <property type="protein sequence ID" value="CUH50613.1"/>
    <property type="molecule type" value="Genomic_DNA"/>
</dbReference>
<evidence type="ECO:0000313" key="2">
    <source>
        <dbReference type="Proteomes" id="UP000054823"/>
    </source>
</evidence>
<name>A0A0P1EK54_9RHOB</name>
<dbReference type="STRING" id="321267.SHM7688_00040"/>
<dbReference type="AlphaFoldDB" id="A0A0P1EK54"/>
<gene>
    <name evidence="1" type="ORF">SHM7688_00040</name>
</gene>
<keyword evidence="2" id="KW-1185">Reference proteome</keyword>
<organism evidence="1 2">
    <name type="scientific">Shimia marina</name>
    <dbReference type="NCBI Taxonomy" id="321267"/>
    <lineage>
        <taxon>Bacteria</taxon>
        <taxon>Pseudomonadati</taxon>
        <taxon>Pseudomonadota</taxon>
        <taxon>Alphaproteobacteria</taxon>
        <taxon>Rhodobacterales</taxon>
        <taxon>Roseobacteraceae</taxon>
    </lineage>
</organism>
<proteinExistence type="predicted"/>
<accession>A0A0P1EK54</accession>
<protein>
    <submittedName>
        <fullName evidence="1">Uncharacterized protein</fullName>
    </submittedName>
</protein>
<evidence type="ECO:0000313" key="1">
    <source>
        <dbReference type="EMBL" id="CUH50613.1"/>
    </source>
</evidence>
<sequence length="36" mass="3999">MPGAPRWGEIAHMWPRALGVMDDNLDWGVAGRRAHA</sequence>
<dbReference type="Proteomes" id="UP000054823">
    <property type="component" value="Unassembled WGS sequence"/>
</dbReference>